<evidence type="ECO:0000256" key="5">
    <source>
        <dbReference type="ARBA" id="ARBA00022692"/>
    </source>
</evidence>
<dbReference type="InterPro" id="IPR005467">
    <property type="entry name" value="His_kinase_dom"/>
</dbReference>
<dbReference type="Pfam" id="PF00989">
    <property type="entry name" value="PAS"/>
    <property type="match status" value="1"/>
</dbReference>
<evidence type="ECO:0000313" key="14">
    <source>
        <dbReference type="EMBL" id="MBD8046016.1"/>
    </source>
</evidence>
<accession>A0ABR8YPS0</accession>
<reference evidence="14 15" key="1">
    <citation type="submission" date="2020-08" db="EMBL/GenBank/DDBJ databases">
        <title>A Genomic Blueprint of the Chicken Gut Microbiome.</title>
        <authorList>
            <person name="Gilroy R."/>
            <person name="Ravi A."/>
            <person name="Getino M."/>
            <person name="Pursley I."/>
            <person name="Horton D.L."/>
            <person name="Alikhan N.-F."/>
            <person name="Baker D."/>
            <person name="Gharbi K."/>
            <person name="Hall N."/>
            <person name="Watson M."/>
            <person name="Adriaenssens E.M."/>
            <person name="Foster-Nyarko E."/>
            <person name="Jarju S."/>
            <person name="Secka A."/>
            <person name="Antonio M."/>
            <person name="Oren A."/>
            <person name="Chaudhuri R."/>
            <person name="La Ragione R.M."/>
            <person name="Hildebrand F."/>
            <person name="Pallen M.J."/>
        </authorList>
    </citation>
    <scope>NUCLEOTIDE SEQUENCE [LARGE SCALE GENOMIC DNA]</scope>
    <source>
        <strain evidence="14 15">N37</strain>
    </source>
</reference>
<dbReference type="InterPro" id="IPR039506">
    <property type="entry name" value="SPOB_a"/>
</dbReference>
<dbReference type="SUPFAM" id="SSF55890">
    <property type="entry name" value="Sporulation response regulatory protein Spo0B"/>
    <property type="match status" value="1"/>
</dbReference>
<dbReference type="SUPFAM" id="SSF55785">
    <property type="entry name" value="PYP-like sensor domain (PAS domain)"/>
    <property type="match status" value="1"/>
</dbReference>
<feature type="transmembrane region" description="Helical" evidence="12">
    <location>
        <begin position="7"/>
        <end position="27"/>
    </location>
</feature>
<evidence type="ECO:0000256" key="4">
    <source>
        <dbReference type="ARBA" id="ARBA00022679"/>
    </source>
</evidence>
<evidence type="ECO:0000256" key="2">
    <source>
        <dbReference type="ARBA" id="ARBA00022475"/>
    </source>
</evidence>
<dbReference type="Proteomes" id="UP000627166">
    <property type="component" value="Unassembled WGS sequence"/>
</dbReference>
<keyword evidence="10" id="KW-0902">Two-component regulatory system</keyword>
<organism evidence="14 15">
    <name type="scientific">Clostridium faecium</name>
    <dbReference type="NCBI Taxonomy" id="2762223"/>
    <lineage>
        <taxon>Bacteria</taxon>
        <taxon>Bacillati</taxon>
        <taxon>Bacillota</taxon>
        <taxon>Clostridia</taxon>
        <taxon>Eubacteriales</taxon>
        <taxon>Clostridiaceae</taxon>
        <taxon>Clostridium</taxon>
    </lineage>
</organism>
<evidence type="ECO:0000313" key="15">
    <source>
        <dbReference type="Proteomes" id="UP000627166"/>
    </source>
</evidence>
<dbReference type="InterPro" id="IPR036890">
    <property type="entry name" value="HATPase_C_sf"/>
</dbReference>
<keyword evidence="3" id="KW-0597">Phosphoprotein</keyword>
<sequence length="518" mass="58885">MKLKNKMIFLVISILFITLIIVTYFFMDYSKLILKDEKGKAVLNMATSVATMEVVVNNVGLERGIYKIQPKIETLRLKTKGQFIIVMDMDGIAYSHYLPEKLGKTFVSDKENIVLLKGRSYITTETIENIDKSIKAFTPIYRDGKQVGAVCVGLFLGSFNDEYIDLMLKFLPYIIIGFAIGILGAIAISNNIKKSIFGLEPDEIAWVVNEREAILESMNEGIIAANKQGVITLVNKNARKFLNEEGYLGRDINEIKEFGKLKIVLRMGIPITNVEEKLFTGKTIISNYYPITNNEDNIIGALVTFHDFTKVKLMAEELTGIKRFMWSLRAQNHEFMNKLHTISGLIQLEEYDKALEFIHTTGEIRTNILELLNNKIKEPVTAGLILAKYNKAVEGRIDFKINENCKLNKIPDNISKDEFLIILGNLIENSIDAVIERENAKISMSIIENEDSVQIEISNNGNKIPRELEEKIFKQGFTTKHGDRGHGLYNIVKILKEIDGQMWFTTGEKTTWYVTIPK</sequence>
<dbReference type="InterPro" id="IPR035965">
    <property type="entry name" value="PAS-like_dom_sf"/>
</dbReference>
<dbReference type="Gene3D" id="1.10.287.130">
    <property type="match status" value="1"/>
</dbReference>
<evidence type="ECO:0000256" key="11">
    <source>
        <dbReference type="ARBA" id="ARBA00023136"/>
    </source>
</evidence>
<dbReference type="PROSITE" id="PS50109">
    <property type="entry name" value="HIS_KIN"/>
    <property type="match status" value="1"/>
</dbReference>
<keyword evidence="4" id="KW-0808">Transferase</keyword>
<keyword evidence="7 14" id="KW-0418">Kinase</keyword>
<keyword evidence="2" id="KW-1003">Cell membrane</keyword>
<evidence type="ECO:0000256" key="3">
    <source>
        <dbReference type="ARBA" id="ARBA00022553"/>
    </source>
</evidence>
<dbReference type="RefSeq" id="WP_191738993.1">
    <property type="nucleotide sequence ID" value="NZ_JACSQB010000025.1"/>
</dbReference>
<dbReference type="PANTHER" id="PTHR40448">
    <property type="entry name" value="TWO-COMPONENT SENSOR HISTIDINE KINASE"/>
    <property type="match status" value="1"/>
</dbReference>
<dbReference type="InterPro" id="IPR029151">
    <property type="entry name" value="Sensor-like_sf"/>
</dbReference>
<evidence type="ECO:0000256" key="9">
    <source>
        <dbReference type="ARBA" id="ARBA00022989"/>
    </source>
</evidence>
<dbReference type="SUPFAM" id="SSF103190">
    <property type="entry name" value="Sensory domain-like"/>
    <property type="match status" value="1"/>
</dbReference>
<gene>
    <name evidence="14" type="ORF">H9637_02985</name>
</gene>
<evidence type="ECO:0000256" key="7">
    <source>
        <dbReference type="ARBA" id="ARBA00022777"/>
    </source>
</evidence>
<name>A0ABR8YPS0_9CLOT</name>
<evidence type="ECO:0000256" key="12">
    <source>
        <dbReference type="SAM" id="Phobius"/>
    </source>
</evidence>
<keyword evidence="15" id="KW-1185">Reference proteome</keyword>
<comment type="caution">
    <text evidence="14">The sequence shown here is derived from an EMBL/GenBank/DDBJ whole genome shotgun (WGS) entry which is preliminary data.</text>
</comment>
<dbReference type="EMBL" id="JACSQB010000025">
    <property type="protein sequence ID" value="MBD8046016.1"/>
    <property type="molecule type" value="Genomic_DNA"/>
</dbReference>
<keyword evidence="6" id="KW-0547">Nucleotide-binding</keyword>
<evidence type="ECO:0000259" key="13">
    <source>
        <dbReference type="PROSITE" id="PS50109"/>
    </source>
</evidence>
<evidence type="ECO:0000256" key="10">
    <source>
        <dbReference type="ARBA" id="ARBA00023012"/>
    </source>
</evidence>
<dbReference type="GO" id="GO:0016301">
    <property type="term" value="F:kinase activity"/>
    <property type="evidence" value="ECO:0007669"/>
    <property type="project" value="UniProtKB-KW"/>
</dbReference>
<feature type="transmembrane region" description="Helical" evidence="12">
    <location>
        <begin position="170"/>
        <end position="188"/>
    </location>
</feature>
<comment type="subcellular location">
    <subcellularLocation>
        <location evidence="1">Cell membrane</location>
        <topology evidence="1">Multi-pass membrane protein</topology>
    </subcellularLocation>
</comment>
<dbReference type="SMART" id="SM00387">
    <property type="entry name" value="HATPase_c"/>
    <property type="match status" value="1"/>
</dbReference>
<dbReference type="PANTHER" id="PTHR40448:SF1">
    <property type="entry name" value="TWO-COMPONENT SENSOR HISTIDINE KINASE"/>
    <property type="match status" value="1"/>
</dbReference>
<keyword evidence="5 12" id="KW-0812">Transmembrane</keyword>
<feature type="domain" description="Histidine kinase" evidence="13">
    <location>
        <begin position="330"/>
        <end position="518"/>
    </location>
</feature>
<dbReference type="Pfam" id="PF14689">
    <property type="entry name" value="SPOB_a"/>
    <property type="match status" value="1"/>
</dbReference>
<evidence type="ECO:0000256" key="1">
    <source>
        <dbReference type="ARBA" id="ARBA00004651"/>
    </source>
</evidence>
<dbReference type="Gene3D" id="3.30.450.20">
    <property type="entry name" value="PAS domain"/>
    <property type="match status" value="2"/>
</dbReference>
<dbReference type="Gene3D" id="3.30.565.10">
    <property type="entry name" value="Histidine kinase-like ATPase, C-terminal domain"/>
    <property type="match status" value="1"/>
</dbReference>
<dbReference type="Pfam" id="PF17203">
    <property type="entry name" value="sCache_3_2"/>
    <property type="match status" value="1"/>
</dbReference>
<protein>
    <submittedName>
        <fullName evidence="14">Sensor histidine kinase</fullName>
    </submittedName>
</protein>
<evidence type="ECO:0000256" key="8">
    <source>
        <dbReference type="ARBA" id="ARBA00022840"/>
    </source>
</evidence>
<keyword evidence="9 12" id="KW-1133">Transmembrane helix</keyword>
<keyword evidence="11 12" id="KW-0472">Membrane</keyword>
<dbReference type="SUPFAM" id="SSF55874">
    <property type="entry name" value="ATPase domain of HSP90 chaperone/DNA topoisomerase II/histidine kinase"/>
    <property type="match status" value="1"/>
</dbReference>
<dbReference type="InterPro" id="IPR016120">
    <property type="entry name" value="Sig_transdc_His_kin_SpoOB"/>
</dbReference>
<proteinExistence type="predicted"/>
<keyword evidence="8" id="KW-0067">ATP-binding</keyword>
<dbReference type="InterPro" id="IPR003594">
    <property type="entry name" value="HATPase_dom"/>
</dbReference>
<evidence type="ECO:0000256" key="6">
    <source>
        <dbReference type="ARBA" id="ARBA00022741"/>
    </source>
</evidence>
<dbReference type="InterPro" id="IPR013767">
    <property type="entry name" value="PAS_fold"/>
</dbReference>
<dbReference type="Pfam" id="PF02518">
    <property type="entry name" value="HATPase_c"/>
    <property type="match status" value="1"/>
</dbReference>
<dbReference type="InterPro" id="IPR033463">
    <property type="entry name" value="sCache_3"/>
</dbReference>